<dbReference type="InterPro" id="IPR004752">
    <property type="entry name" value="AmpG_permease/AT-1"/>
</dbReference>
<evidence type="ECO:0000313" key="9">
    <source>
        <dbReference type="Proteomes" id="UP001139031"/>
    </source>
</evidence>
<dbReference type="InterPro" id="IPR036259">
    <property type="entry name" value="MFS_trans_sf"/>
</dbReference>
<feature type="transmembrane region" description="Helical" evidence="6">
    <location>
        <begin position="340"/>
        <end position="365"/>
    </location>
</feature>
<dbReference type="Gene3D" id="1.20.1250.20">
    <property type="entry name" value="MFS general substrate transporter like domains"/>
    <property type="match status" value="2"/>
</dbReference>
<dbReference type="PANTHER" id="PTHR12778">
    <property type="entry name" value="SOLUTE CARRIER FAMILY 33 ACETYL-COA TRANSPORTER -RELATED"/>
    <property type="match status" value="1"/>
</dbReference>
<feature type="transmembrane region" description="Helical" evidence="6">
    <location>
        <begin position="214"/>
        <end position="236"/>
    </location>
</feature>
<keyword evidence="3 6" id="KW-0812">Transmembrane</keyword>
<feature type="transmembrane region" description="Helical" evidence="6">
    <location>
        <begin position="303"/>
        <end position="328"/>
    </location>
</feature>
<dbReference type="InterPro" id="IPR020846">
    <property type="entry name" value="MFS_dom"/>
</dbReference>
<dbReference type="InterPro" id="IPR011701">
    <property type="entry name" value="MFS"/>
</dbReference>
<dbReference type="EMBL" id="JAIRAU010000043">
    <property type="protein sequence ID" value="MBZ5713554.1"/>
    <property type="molecule type" value="Genomic_DNA"/>
</dbReference>
<organism evidence="8 9">
    <name type="scientific">Nannocystis pusilla</name>
    <dbReference type="NCBI Taxonomy" id="889268"/>
    <lineage>
        <taxon>Bacteria</taxon>
        <taxon>Pseudomonadati</taxon>
        <taxon>Myxococcota</taxon>
        <taxon>Polyangia</taxon>
        <taxon>Nannocystales</taxon>
        <taxon>Nannocystaceae</taxon>
        <taxon>Nannocystis</taxon>
    </lineage>
</organism>
<feature type="transmembrane region" description="Helical" evidence="6">
    <location>
        <begin position="74"/>
        <end position="94"/>
    </location>
</feature>
<comment type="subcellular location">
    <subcellularLocation>
        <location evidence="1">Membrane</location>
        <topology evidence="1">Multi-pass membrane protein</topology>
    </subcellularLocation>
</comment>
<dbReference type="SUPFAM" id="SSF103473">
    <property type="entry name" value="MFS general substrate transporter"/>
    <property type="match status" value="1"/>
</dbReference>
<evidence type="ECO:0000256" key="4">
    <source>
        <dbReference type="ARBA" id="ARBA00022989"/>
    </source>
</evidence>
<feature type="domain" description="Major facilitator superfamily (MFS) profile" evidence="7">
    <location>
        <begin position="6"/>
        <end position="393"/>
    </location>
</feature>
<feature type="transmembrane region" description="Helical" evidence="6">
    <location>
        <begin position="143"/>
        <end position="163"/>
    </location>
</feature>
<dbReference type="Proteomes" id="UP001139031">
    <property type="component" value="Unassembled WGS sequence"/>
</dbReference>
<keyword evidence="9" id="KW-1185">Reference proteome</keyword>
<name>A0ABS7TZC4_9BACT</name>
<sequence>MTPAGKLALLASLYLAQGMPYGFFSQFLPAMLREQGVSLEGVGLASLLALPWALKFAWAPLVDRHGSSRFGHRRSWIVPLQLLTVVTLLALSLVEPSVDLQAMLLGVLVLNFLASTQDIATDGLAVTILAPQERGLGNGVQVAAYRLGMILCGGVLLILYPWLGWARVCQCMAGAIALTTLPIAGFREPPPEVQERPGLAVFAEFFRRPGMGSWLIAIAAFKLGEAFGVGMLRPFFIDVGLGLADIGWLTGTAGFIAGLVGAMVGGAFVTSFGRWRCLFVFAAVQALAVASYAIAAAGWRDGWVLYALCTFEHFASGMATAALFTMMMDASRPRTAGTDYTIQASVVVLATGVGASLSGFSAANFGYTDHFLIAAGMCVLGTLPAVLHWRRVRRGETELANVP</sequence>
<dbReference type="RefSeq" id="WP_224195292.1">
    <property type="nucleotide sequence ID" value="NZ_JAIRAU010000043.1"/>
</dbReference>
<evidence type="ECO:0000256" key="2">
    <source>
        <dbReference type="ARBA" id="ARBA00022448"/>
    </source>
</evidence>
<keyword evidence="4 6" id="KW-1133">Transmembrane helix</keyword>
<comment type="caution">
    <text evidence="8">The sequence shown here is derived from an EMBL/GenBank/DDBJ whole genome shotgun (WGS) entry which is preliminary data.</text>
</comment>
<keyword evidence="2" id="KW-0813">Transport</keyword>
<evidence type="ECO:0000256" key="6">
    <source>
        <dbReference type="SAM" id="Phobius"/>
    </source>
</evidence>
<dbReference type="Pfam" id="PF07690">
    <property type="entry name" value="MFS_1"/>
    <property type="match status" value="1"/>
</dbReference>
<dbReference type="PANTHER" id="PTHR12778:SF10">
    <property type="entry name" value="MAJOR FACILITATOR SUPERFAMILY DOMAIN-CONTAINING PROTEIN 3"/>
    <property type="match status" value="1"/>
</dbReference>
<keyword evidence="5 6" id="KW-0472">Membrane</keyword>
<dbReference type="CDD" id="cd17485">
    <property type="entry name" value="MFS_MFSD3"/>
    <property type="match status" value="1"/>
</dbReference>
<feature type="transmembrane region" description="Helical" evidence="6">
    <location>
        <begin position="248"/>
        <end position="270"/>
    </location>
</feature>
<evidence type="ECO:0000256" key="5">
    <source>
        <dbReference type="ARBA" id="ARBA00023136"/>
    </source>
</evidence>
<accession>A0ABS7TZC4</accession>
<protein>
    <submittedName>
        <fullName evidence="8">MFS transporter</fullName>
    </submittedName>
</protein>
<evidence type="ECO:0000256" key="1">
    <source>
        <dbReference type="ARBA" id="ARBA00004141"/>
    </source>
</evidence>
<evidence type="ECO:0000313" key="8">
    <source>
        <dbReference type="EMBL" id="MBZ5713554.1"/>
    </source>
</evidence>
<feature type="transmembrane region" description="Helical" evidence="6">
    <location>
        <begin position="371"/>
        <end position="389"/>
    </location>
</feature>
<gene>
    <name evidence="8" type="ORF">K7C98_30340</name>
</gene>
<feature type="transmembrane region" description="Helical" evidence="6">
    <location>
        <begin position="42"/>
        <end position="62"/>
    </location>
</feature>
<proteinExistence type="predicted"/>
<evidence type="ECO:0000256" key="3">
    <source>
        <dbReference type="ARBA" id="ARBA00022692"/>
    </source>
</evidence>
<dbReference type="PROSITE" id="PS50850">
    <property type="entry name" value="MFS"/>
    <property type="match status" value="1"/>
</dbReference>
<feature type="transmembrane region" description="Helical" evidence="6">
    <location>
        <begin position="277"/>
        <end position="297"/>
    </location>
</feature>
<evidence type="ECO:0000259" key="7">
    <source>
        <dbReference type="PROSITE" id="PS50850"/>
    </source>
</evidence>
<reference evidence="8" key="1">
    <citation type="submission" date="2021-08" db="EMBL/GenBank/DDBJ databases">
        <authorList>
            <person name="Stevens D.C."/>
        </authorList>
    </citation>
    <scope>NUCLEOTIDE SEQUENCE</scope>
    <source>
        <strain evidence="8">DSM 53165</strain>
    </source>
</reference>